<accession>A0A7J0HCJ1</accession>
<gene>
    <name evidence="2" type="ORF">Acr_28g0014370</name>
</gene>
<comment type="caution">
    <text evidence="2">The sequence shown here is derived from an EMBL/GenBank/DDBJ whole genome shotgun (WGS) entry which is preliminary data.</text>
</comment>
<evidence type="ECO:0000256" key="1">
    <source>
        <dbReference type="SAM" id="SignalP"/>
    </source>
</evidence>
<dbReference type="OrthoDB" id="653734at2759"/>
<keyword evidence="3" id="KW-1185">Reference proteome</keyword>
<reference evidence="2 3" key="1">
    <citation type="submission" date="2019-07" db="EMBL/GenBank/DDBJ databases">
        <title>De Novo Assembly of kiwifruit Actinidia rufa.</title>
        <authorList>
            <person name="Sugita-Konishi S."/>
            <person name="Sato K."/>
            <person name="Mori E."/>
            <person name="Abe Y."/>
            <person name="Kisaki G."/>
            <person name="Hamano K."/>
            <person name="Suezawa K."/>
            <person name="Otani M."/>
            <person name="Fukuda T."/>
            <person name="Manabe T."/>
            <person name="Gomi K."/>
            <person name="Tabuchi M."/>
            <person name="Akimitsu K."/>
            <person name="Kataoka I."/>
        </authorList>
    </citation>
    <scope>NUCLEOTIDE SEQUENCE [LARGE SCALE GENOMIC DNA]</scope>
    <source>
        <strain evidence="3">cv. Fuchu</strain>
    </source>
</reference>
<dbReference type="Proteomes" id="UP000585474">
    <property type="component" value="Unassembled WGS sequence"/>
</dbReference>
<keyword evidence="1" id="KW-0732">Signal</keyword>
<name>A0A7J0HCJ1_9ERIC</name>
<organism evidence="2 3">
    <name type="scientific">Actinidia rufa</name>
    <dbReference type="NCBI Taxonomy" id="165716"/>
    <lineage>
        <taxon>Eukaryota</taxon>
        <taxon>Viridiplantae</taxon>
        <taxon>Streptophyta</taxon>
        <taxon>Embryophyta</taxon>
        <taxon>Tracheophyta</taxon>
        <taxon>Spermatophyta</taxon>
        <taxon>Magnoliopsida</taxon>
        <taxon>eudicotyledons</taxon>
        <taxon>Gunneridae</taxon>
        <taxon>Pentapetalae</taxon>
        <taxon>asterids</taxon>
        <taxon>Ericales</taxon>
        <taxon>Actinidiaceae</taxon>
        <taxon>Actinidia</taxon>
    </lineage>
</organism>
<dbReference type="EMBL" id="BJWL01000028">
    <property type="protein sequence ID" value="GFZ20732.1"/>
    <property type="molecule type" value="Genomic_DNA"/>
</dbReference>
<sequence>MARATTRFLALAMVMMMAGVIISDRHAFAQSCDNNVVQGLVSQCEQYVTRGGPKSSHRQRAATLSRRQNWSACASMSRRPWSSWLTQRRWSMLHKLVGFLSPMEQNVEWQECGLVSPMCESTTYSYMV</sequence>
<protein>
    <submittedName>
        <fullName evidence="2">Uncharacterized protein</fullName>
    </submittedName>
</protein>
<feature type="chain" id="PRO_5029709333" evidence="1">
    <location>
        <begin position="24"/>
        <end position="128"/>
    </location>
</feature>
<feature type="signal peptide" evidence="1">
    <location>
        <begin position="1"/>
        <end position="23"/>
    </location>
</feature>
<proteinExistence type="predicted"/>
<evidence type="ECO:0000313" key="2">
    <source>
        <dbReference type="EMBL" id="GFZ20732.1"/>
    </source>
</evidence>
<dbReference type="AlphaFoldDB" id="A0A7J0HCJ1"/>
<evidence type="ECO:0000313" key="3">
    <source>
        <dbReference type="Proteomes" id="UP000585474"/>
    </source>
</evidence>